<reference evidence="2" key="1">
    <citation type="journal article" date="2023" name="G3 (Bethesda)">
        <title>Whole genome assembly and annotation of the endangered Caribbean coral Acropora cervicornis.</title>
        <authorList>
            <person name="Selwyn J.D."/>
            <person name="Vollmer S.V."/>
        </authorList>
    </citation>
    <scope>NUCLEOTIDE SEQUENCE</scope>
    <source>
        <strain evidence="2">K2</strain>
    </source>
</reference>
<sequence>MGNGRNVFKVYFEKTKKKVSIRGSHFSTHGGAVDLEIVVIIKGEIIHGENHTNEVTECASGNGFVNACERFLRTSFQHPPVVAFRRSPNLRNLLVTAKLLSNSANPQLPCGSFRCGKNCATCPYISHGLTTYTFFSTGETRPIKFNLTCETKNLIYMIQCNRCNLQYIGETKRHLKDRFNEHRRTIDNPNNKSKPTTAAEHFLSSPNHTANDMILIPIEKIFSNRDSIRKAREAFLIQKGRTIDPDGLNIREETY</sequence>
<proteinExistence type="predicted"/>
<evidence type="ECO:0000313" key="2">
    <source>
        <dbReference type="EMBL" id="KAK2557416.1"/>
    </source>
</evidence>
<comment type="caution">
    <text evidence="2">The sequence shown here is derived from an EMBL/GenBank/DDBJ whole genome shotgun (WGS) entry which is preliminary data.</text>
</comment>
<evidence type="ECO:0000259" key="1">
    <source>
        <dbReference type="PROSITE" id="PS50164"/>
    </source>
</evidence>
<dbReference type="AlphaFoldDB" id="A0AAD9V166"/>
<dbReference type="InterPro" id="IPR000305">
    <property type="entry name" value="GIY-YIG_endonuc"/>
</dbReference>
<dbReference type="Pfam" id="PF01541">
    <property type="entry name" value="GIY-YIG"/>
    <property type="match status" value="1"/>
</dbReference>
<dbReference type="Gene3D" id="3.40.1440.10">
    <property type="entry name" value="GIY-YIG endonuclease"/>
    <property type="match status" value="1"/>
</dbReference>
<organism evidence="2 3">
    <name type="scientific">Acropora cervicornis</name>
    <name type="common">Staghorn coral</name>
    <dbReference type="NCBI Taxonomy" id="6130"/>
    <lineage>
        <taxon>Eukaryota</taxon>
        <taxon>Metazoa</taxon>
        <taxon>Cnidaria</taxon>
        <taxon>Anthozoa</taxon>
        <taxon>Hexacorallia</taxon>
        <taxon>Scleractinia</taxon>
        <taxon>Astrocoeniina</taxon>
        <taxon>Acroporidae</taxon>
        <taxon>Acropora</taxon>
    </lineage>
</organism>
<dbReference type="Proteomes" id="UP001249851">
    <property type="component" value="Unassembled WGS sequence"/>
</dbReference>
<dbReference type="PROSITE" id="PS50164">
    <property type="entry name" value="GIY_YIG"/>
    <property type="match status" value="1"/>
</dbReference>
<accession>A0AAD9V166</accession>
<dbReference type="CDD" id="cd10442">
    <property type="entry name" value="GIY-YIG_PLEs"/>
    <property type="match status" value="1"/>
</dbReference>
<dbReference type="InterPro" id="IPR035901">
    <property type="entry name" value="GIY-YIG_endonuc_sf"/>
</dbReference>
<reference evidence="2" key="2">
    <citation type="journal article" date="2023" name="Science">
        <title>Genomic signatures of disease resistance in endangered staghorn corals.</title>
        <authorList>
            <person name="Vollmer S.V."/>
            <person name="Selwyn J.D."/>
            <person name="Despard B.A."/>
            <person name="Roesel C.L."/>
        </authorList>
    </citation>
    <scope>NUCLEOTIDE SEQUENCE</scope>
    <source>
        <strain evidence="2">K2</strain>
    </source>
</reference>
<dbReference type="EMBL" id="JARQWQ010000050">
    <property type="protein sequence ID" value="KAK2557416.1"/>
    <property type="molecule type" value="Genomic_DNA"/>
</dbReference>
<gene>
    <name evidence="2" type="ORF">P5673_020534</name>
</gene>
<name>A0AAD9V166_ACRCE</name>
<protein>
    <recommendedName>
        <fullName evidence="1">GIY-YIG domain-containing protein</fullName>
    </recommendedName>
</protein>
<evidence type="ECO:0000313" key="3">
    <source>
        <dbReference type="Proteomes" id="UP001249851"/>
    </source>
</evidence>
<keyword evidence="3" id="KW-1185">Reference proteome</keyword>
<feature type="domain" description="GIY-YIG" evidence="1">
    <location>
        <begin position="151"/>
        <end position="250"/>
    </location>
</feature>
<dbReference type="SUPFAM" id="SSF82771">
    <property type="entry name" value="GIY-YIG endonuclease"/>
    <property type="match status" value="1"/>
</dbReference>